<organism evidence="1 2">
    <name type="scientific">Elysia crispata</name>
    <name type="common">lettuce slug</name>
    <dbReference type="NCBI Taxonomy" id="231223"/>
    <lineage>
        <taxon>Eukaryota</taxon>
        <taxon>Metazoa</taxon>
        <taxon>Spiralia</taxon>
        <taxon>Lophotrochozoa</taxon>
        <taxon>Mollusca</taxon>
        <taxon>Gastropoda</taxon>
        <taxon>Heterobranchia</taxon>
        <taxon>Euthyneura</taxon>
        <taxon>Panpulmonata</taxon>
        <taxon>Sacoglossa</taxon>
        <taxon>Placobranchoidea</taxon>
        <taxon>Plakobranchidae</taxon>
        <taxon>Elysia</taxon>
    </lineage>
</organism>
<dbReference type="AlphaFoldDB" id="A0AAE0XT59"/>
<gene>
    <name evidence="1" type="ORF">RRG08_034169</name>
</gene>
<reference evidence="1" key="1">
    <citation type="journal article" date="2023" name="G3 (Bethesda)">
        <title>A reference genome for the long-term kleptoplast-retaining sea slug Elysia crispata morphotype clarki.</title>
        <authorList>
            <person name="Eastman K.E."/>
            <person name="Pendleton A.L."/>
            <person name="Shaikh M.A."/>
            <person name="Suttiyut T."/>
            <person name="Ogas R."/>
            <person name="Tomko P."/>
            <person name="Gavelis G."/>
            <person name="Widhalm J.R."/>
            <person name="Wisecaver J.H."/>
        </authorList>
    </citation>
    <scope>NUCLEOTIDE SEQUENCE</scope>
    <source>
        <strain evidence="1">ECLA1</strain>
    </source>
</reference>
<dbReference type="Proteomes" id="UP001283361">
    <property type="component" value="Unassembled WGS sequence"/>
</dbReference>
<evidence type="ECO:0000313" key="1">
    <source>
        <dbReference type="EMBL" id="KAK3710633.1"/>
    </source>
</evidence>
<sequence length="90" mass="10135">MKKSIAAVERRKLLGLSLSFVDDNKSKTDDLRPTTLRGRSFSLLPDKFGYLEKLGLNSPLNKSSEHLAAQKDKRGTKLLYLAATRCLRNQ</sequence>
<comment type="caution">
    <text evidence="1">The sequence shown here is derived from an EMBL/GenBank/DDBJ whole genome shotgun (WGS) entry which is preliminary data.</text>
</comment>
<keyword evidence="2" id="KW-1185">Reference proteome</keyword>
<evidence type="ECO:0000313" key="2">
    <source>
        <dbReference type="Proteomes" id="UP001283361"/>
    </source>
</evidence>
<accession>A0AAE0XT59</accession>
<protein>
    <submittedName>
        <fullName evidence="1">Uncharacterized protein</fullName>
    </submittedName>
</protein>
<name>A0AAE0XT59_9GAST</name>
<dbReference type="EMBL" id="JAWDGP010007635">
    <property type="protein sequence ID" value="KAK3710633.1"/>
    <property type="molecule type" value="Genomic_DNA"/>
</dbReference>
<proteinExistence type="predicted"/>